<comment type="function">
    <text evidence="9">RNA cytidine acetyltransferase with specificity toward both 18S rRNA and tRNAs. Catalyzes the formation of N(4)-acetylcytidine (ac4C) in 18S rRNA. Required for early nucleolar cleavages of precursor rRNA at sites A0, A1 and A2 during 18S rRNA synthesis. Catalyzes the formation of ac4C in serine and leucine tRNAs. Requires a tRNA-binding adapter protein for full tRNA acetyltransferase activity but not for 18S rRNA acetylation.</text>
</comment>
<keyword evidence="8 9" id="KW-0012">Acyltransferase</keyword>
<dbReference type="Gene3D" id="3.40.50.11040">
    <property type="match status" value="1"/>
</dbReference>
<evidence type="ECO:0000259" key="12">
    <source>
        <dbReference type="Pfam" id="PF13718"/>
    </source>
</evidence>
<dbReference type="PANTHER" id="PTHR10925:SF5">
    <property type="entry name" value="RNA CYTIDINE ACETYLTRANSFERASE"/>
    <property type="match status" value="1"/>
</dbReference>
<dbReference type="Pfam" id="PF13718">
    <property type="entry name" value="GNAT_acetyltr_2"/>
    <property type="match status" value="1"/>
</dbReference>
<comment type="caution">
    <text evidence="9">Lacks conserved residue(s) required for the propagation of feature annotation.</text>
</comment>
<keyword evidence="5 9" id="KW-0547">Nucleotide-binding</keyword>
<evidence type="ECO:0000256" key="9">
    <source>
        <dbReference type="HAMAP-Rule" id="MF_03211"/>
    </source>
</evidence>
<evidence type="ECO:0000259" key="10">
    <source>
        <dbReference type="Pfam" id="PF05127"/>
    </source>
</evidence>
<dbReference type="EC" id="2.3.1.-" evidence="9"/>
<gene>
    <name evidence="14" type="ORF">M9Y10_014368</name>
</gene>
<comment type="caution">
    <text evidence="14">The sequence shown here is derived from an EMBL/GenBank/DDBJ whole genome shotgun (WGS) entry which is preliminary data.</text>
</comment>
<evidence type="ECO:0000256" key="8">
    <source>
        <dbReference type="ARBA" id="ARBA00023315"/>
    </source>
</evidence>
<keyword evidence="3 9" id="KW-0808">Transferase</keyword>
<dbReference type="PANTHER" id="PTHR10925">
    <property type="entry name" value="N-ACETYLTRANSFERASE 10"/>
    <property type="match status" value="1"/>
</dbReference>
<dbReference type="Gene3D" id="3.40.50.300">
    <property type="entry name" value="P-loop containing nucleotide triphosphate hydrolases"/>
    <property type="match status" value="1"/>
</dbReference>
<keyword evidence="2 9" id="KW-0698">rRNA processing</keyword>
<feature type="domain" description="N-acetyltransferase" evidence="12">
    <location>
        <begin position="508"/>
        <end position="645"/>
    </location>
</feature>
<accession>A0ABR2KZC1</accession>
<dbReference type="InterPro" id="IPR033688">
    <property type="entry name" value="NAT10"/>
</dbReference>
<dbReference type="Gene3D" id="3.40.630.30">
    <property type="match status" value="1"/>
</dbReference>
<dbReference type="Pfam" id="PF08351">
    <property type="entry name" value="TmcA_N"/>
    <property type="match status" value="1"/>
</dbReference>
<dbReference type="InterPro" id="IPR032672">
    <property type="entry name" value="TmcA/NAT10/Kre33"/>
</dbReference>
<feature type="binding site" evidence="9">
    <location>
        <begin position="285"/>
        <end position="294"/>
    </location>
    <ligand>
        <name>ATP</name>
        <dbReference type="ChEBI" id="CHEBI:30616"/>
    </ligand>
</feature>
<sequence>MNTVPKLVAPELRNVLENGVINKHRSFIVMVGSKCLFQVPTIYNILSQLRKEPLNNILWCYKKDLQLSSNQEKQNKQIQRLKEKGLVMDETANQIHVFLNSHKIRYCKYKDTSSILGKTFDLLILQNFEDITPNNFARTIETVSGGGTILLLLETMKNLEDMYNASMSFHKGMRTDKLFGSTTNNLARRFYKTIKECGNCVCIDDEYNVLSQIIEKPITEIFNINDKELKDTKKNVFDLPEIGKFVGPIVSNTVTLDQARTVLHVIDVIHTNELNKVVGITASRGRGKSAALGLSLAAAIAFNYSNIFVTAPSPENLDTLFQFVLKGFDSLGFKEHMDYDIEESKSTEKKSQHIIRINVHRPDSLMRQTISYIKPNDSEKLAQCEILAIDEAAAIPLPIVRKLLGKYTVLLSSTINGYEGTGRALSLKLFDELRKKSKGTFSDVELNAPIRYAPNDPVEKWLHSFLCLDSQPSEPQSFPDPNQCNLMLVDRSILFSGLKVTDKILSSIVALSVASHYKNEPDDLILMADSPNHRIFVLLPPIPPGSSAIPDIICYIQVALEGKISKERTDDAINRGKSPEGDLIPWTVSKHLLSPEFTSKTGIRVVRIAVHPQMQGKGYGGVAIKQLLDYYSSEQAVLSESESSKKLLFKNLLNEPHEKVDYAGVSFGLTEGLFKFWRRSEFSPVYISQDKNKTTGEHSIIVLRPLDNFDSSNDDDPNNNNWLTQFCDKFRKSFGHLLLFDDFSSFSPRLLDMIFASVEPDERFDVDGSLFLNEFDAQKLQKFSKQLIEFNDVKDLIPTLAEIYFQRLAKIQLTRLQQLILACIGLQHCSVDQCASRLEIQPNQVFAYLQKICEVCFNYLCGSIDTPGSNPRVKSAKESR</sequence>
<proteinExistence type="inferred from homology"/>
<name>A0ABR2KZC1_9EUKA</name>
<dbReference type="InterPro" id="IPR013562">
    <property type="entry name" value="TmcA/NAT10_N"/>
</dbReference>
<dbReference type="SUPFAM" id="SSF55729">
    <property type="entry name" value="Acyl-CoA N-acyltransferases (Nat)"/>
    <property type="match status" value="1"/>
</dbReference>
<keyword evidence="4 9" id="KW-0819">tRNA processing</keyword>
<comment type="subcellular location">
    <subcellularLocation>
        <location evidence="1 9">Nucleus</location>
        <location evidence="1 9">Nucleolus</location>
    </subcellularLocation>
</comment>
<keyword evidence="15" id="KW-1185">Reference proteome</keyword>
<dbReference type="InterPro" id="IPR016181">
    <property type="entry name" value="Acyl_CoA_acyltransferase"/>
</dbReference>
<feature type="binding site" evidence="9">
    <location>
        <position position="679"/>
    </location>
    <ligand>
        <name>acetyl-CoA</name>
        <dbReference type="ChEBI" id="CHEBI:57288"/>
    </ligand>
</feature>
<dbReference type="CDD" id="cd04301">
    <property type="entry name" value="NAT_SF"/>
    <property type="match status" value="1"/>
</dbReference>
<evidence type="ECO:0000256" key="1">
    <source>
        <dbReference type="ARBA" id="ARBA00004604"/>
    </source>
</evidence>
<protein>
    <recommendedName>
        <fullName evidence="9">RNA cytidine acetyltransferase</fullName>
        <ecNumber evidence="9">2.3.1.-</ecNumber>
    </recommendedName>
    <alternativeName>
        <fullName evidence="9">18S rRNA cytosine acetyltransferase</fullName>
    </alternativeName>
</protein>
<comment type="catalytic activity">
    <reaction evidence="9">
        <text>a cytidine in 18S rRNA + acetyl-CoA + ATP + H2O = an N(4)-acetylcytidine in 18S rRNA + ADP + phosphate + CoA + H(+)</text>
        <dbReference type="Rhea" id="RHEA:51424"/>
        <dbReference type="Rhea" id="RHEA-COMP:13575"/>
        <dbReference type="Rhea" id="RHEA-COMP:13576"/>
        <dbReference type="ChEBI" id="CHEBI:15377"/>
        <dbReference type="ChEBI" id="CHEBI:15378"/>
        <dbReference type="ChEBI" id="CHEBI:30616"/>
        <dbReference type="ChEBI" id="CHEBI:43474"/>
        <dbReference type="ChEBI" id="CHEBI:57287"/>
        <dbReference type="ChEBI" id="CHEBI:57288"/>
        <dbReference type="ChEBI" id="CHEBI:74900"/>
        <dbReference type="ChEBI" id="CHEBI:82748"/>
        <dbReference type="ChEBI" id="CHEBI:456216"/>
    </reaction>
</comment>
<evidence type="ECO:0000313" key="14">
    <source>
        <dbReference type="EMBL" id="KAK8896468.1"/>
    </source>
</evidence>
<dbReference type="InterPro" id="IPR007807">
    <property type="entry name" value="TcmA/NAT10_helicase"/>
</dbReference>
<evidence type="ECO:0000256" key="7">
    <source>
        <dbReference type="ARBA" id="ARBA00023242"/>
    </source>
</evidence>
<dbReference type="Pfam" id="PF05127">
    <property type="entry name" value="NAT10_TcmA_helicase"/>
    <property type="match status" value="1"/>
</dbReference>
<evidence type="ECO:0000256" key="3">
    <source>
        <dbReference type="ARBA" id="ARBA00022679"/>
    </source>
</evidence>
<feature type="binding site" evidence="9">
    <location>
        <position position="451"/>
    </location>
    <ligand>
        <name>ATP</name>
        <dbReference type="ChEBI" id="CHEBI:30616"/>
    </ligand>
</feature>
<feature type="binding site" evidence="9">
    <location>
        <begin position="608"/>
        <end position="610"/>
    </location>
    <ligand>
        <name>acetyl-CoA</name>
        <dbReference type="ChEBI" id="CHEBI:57288"/>
    </ligand>
</feature>
<evidence type="ECO:0000256" key="5">
    <source>
        <dbReference type="ARBA" id="ARBA00022741"/>
    </source>
</evidence>
<dbReference type="InterPro" id="IPR027992">
    <property type="entry name" value="tRNA_bind_dom"/>
</dbReference>
<comment type="catalytic activity">
    <reaction evidence="9">
        <text>a cytidine in tRNA + acetyl-CoA + ATP + H2O = an N(4)-acetylcytidine in tRNA + ADP + phosphate + CoA + H(+)</text>
        <dbReference type="Rhea" id="RHEA:53876"/>
        <dbReference type="Rhea" id="RHEA-COMP:13670"/>
        <dbReference type="Rhea" id="RHEA-COMP:13671"/>
        <dbReference type="ChEBI" id="CHEBI:15377"/>
        <dbReference type="ChEBI" id="CHEBI:15378"/>
        <dbReference type="ChEBI" id="CHEBI:30616"/>
        <dbReference type="ChEBI" id="CHEBI:43474"/>
        <dbReference type="ChEBI" id="CHEBI:57287"/>
        <dbReference type="ChEBI" id="CHEBI:57288"/>
        <dbReference type="ChEBI" id="CHEBI:74900"/>
        <dbReference type="ChEBI" id="CHEBI:82748"/>
        <dbReference type="ChEBI" id="CHEBI:456216"/>
    </reaction>
</comment>
<dbReference type="EMBL" id="JAPFFF010000002">
    <property type="protein sequence ID" value="KAK8896468.1"/>
    <property type="molecule type" value="Genomic_DNA"/>
</dbReference>
<dbReference type="InterPro" id="IPR000182">
    <property type="entry name" value="GNAT_dom"/>
</dbReference>
<keyword evidence="7 9" id="KW-0539">Nucleus</keyword>
<feature type="domain" description="TcmA/NAT10 helicase" evidence="10">
    <location>
        <begin position="280"/>
        <end position="469"/>
    </location>
</feature>
<evidence type="ECO:0000259" key="11">
    <source>
        <dbReference type="Pfam" id="PF08351"/>
    </source>
</evidence>
<dbReference type="Pfam" id="PF13725">
    <property type="entry name" value="tRNA_bind_2"/>
    <property type="match status" value="1"/>
</dbReference>
<evidence type="ECO:0000256" key="2">
    <source>
        <dbReference type="ARBA" id="ARBA00022552"/>
    </source>
</evidence>
<evidence type="ECO:0000256" key="4">
    <source>
        <dbReference type="ARBA" id="ARBA00022694"/>
    </source>
</evidence>
<reference evidence="14 15" key="1">
    <citation type="submission" date="2024-04" db="EMBL/GenBank/DDBJ databases">
        <title>Tritrichomonas musculus Genome.</title>
        <authorList>
            <person name="Alves-Ferreira E."/>
            <person name="Grigg M."/>
            <person name="Lorenzi H."/>
            <person name="Galac M."/>
        </authorList>
    </citation>
    <scope>NUCLEOTIDE SEQUENCE [LARGE SCALE GENOMIC DNA]</scope>
    <source>
        <strain evidence="14 15">EAF2021</strain>
    </source>
</reference>
<evidence type="ECO:0000313" key="15">
    <source>
        <dbReference type="Proteomes" id="UP001470230"/>
    </source>
</evidence>
<feature type="domain" description="Possible tRNA binding" evidence="13">
    <location>
        <begin position="722"/>
        <end position="860"/>
    </location>
</feature>
<evidence type="ECO:0000259" key="13">
    <source>
        <dbReference type="Pfam" id="PF13725"/>
    </source>
</evidence>
<comment type="similarity">
    <text evidence="9">Belongs to the RNA cytidine acetyltransferase family. NAT10 subfamily.</text>
</comment>
<dbReference type="InterPro" id="IPR027417">
    <property type="entry name" value="P-loop_NTPase"/>
</dbReference>
<evidence type="ECO:0000256" key="6">
    <source>
        <dbReference type="ARBA" id="ARBA00022840"/>
    </source>
</evidence>
<feature type="domain" description="TmcA/NAT10 N-terminal" evidence="11">
    <location>
        <begin position="10"/>
        <end position="202"/>
    </location>
</feature>
<keyword evidence="6 9" id="KW-0067">ATP-binding</keyword>
<dbReference type="Proteomes" id="UP001470230">
    <property type="component" value="Unassembled WGS sequence"/>
</dbReference>
<organism evidence="14 15">
    <name type="scientific">Tritrichomonas musculus</name>
    <dbReference type="NCBI Taxonomy" id="1915356"/>
    <lineage>
        <taxon>Eukaryota</taxon>
        <taxon>Metamonada</taxon>
        <taxon>Parabasalia</taxon>
        <taxon>Tritrichomonadida</taxon>
        <taxon>Tritrichomonadidae</taxon>
        <taxon>Tritrichomonas</taxon>
    </lineage>
</organism>
<dbReference type="HAMAP" id="MF_03211">
    <property type="entry name" value="RNA_acetyltr_Nat10"/>
    <property type="match status" value="1"/>
</dbReference>